<protein>
    <submittedName>
        <fullName evidence="1">Uncharacterized protein</fullName>
    </submittedName>
</protein>
<dbReference type="Proteomes" id="UP000020077">
    <property type="component" value="Unassembled WGS sequence"/>
</dbReference>
<gene>
    <name evidence="1" type="ORF">AW09_003830</name>
</gene>
<evidence type="ECO:0000313" key="2">
    <source>
        <dbReference type="Proteomes" id="UP000020077"/>
    </source>
</evidence>
<evidence type="ECO:0000313" key="1">
    <source>
        <dbReference type="EMBL" id="KFB71049.1"/>
    </source>
</evidence>
<sequence>MTAIFVANRSSVLIDGAAVEGLQSLAFRVVTEREDIRAVGSGERVDVSFGLRIVQGELVVKSATFVLDTHLAQQSSFQLVANLKKDPAADAPRRTLSFDDCYVEGKSFGMDAGGTAVTTYAFSATRVREE</sequence>
<proteinExistence type="predicted"/>
<dbReference type="AlphaFoldDB" id="A0A080M1M9"/>
<name>A0A080M1M9_9PROT</name>
<accession>A0A080M1M9</accession>
<dbReference type="EMBL" id="JDVG02000603">
    <property type="protein sequence ID" value="KFB71049.1"/>
    <property type="molecule type" value="Genomic_DNA"/>
</dbReference>
<organism evidence="1 2">
    <name type="scientific">Candidatus Accumulibacter phosphatis</name>
    <dbReference type="NCBI Taxonomy" id="327160"/>
    <lineage>
        <taxon>Bacteria</taxon>
        <taxon>Pseudomonadati</taxon>
        <taxon>Pseudomonadota</taxon>
        <taxon>Betaproteobacteria</taxon>
        <taxon>Candidatus Accumulibacter</taxon>
    </lineage>
</organism>
<reference evidence="1 2" key="1">
    <citation type="submission" date="2014-02" db="EMBL/GenBank/DDBJ databases">
        <title>Expanding our view of genomic diversity in Candidatus Accumulibacter clades.</title>
        <authorList>
            <person name="Skennerton C.T."/>
            <person name="Barr J.J."/>
            <person name="Slater F.R."/>
            <person name="Bond P.L."/>
            <person name="Tyson G.W."/>
        </authorList>
    </citation>
    <scope>NUCLEOTIDE SEQUENCE [LARGE SCALE GENOMIC DNA]</scope>
    <source>
        <strain evidence="2">BA-91</strain>
    </source>
</reference>
<comment type="caution">
    <text evidence="1">The sequence shown here is derived from an EMBL/GenBank/DDBJ whole genome shotgun (WGS) entry which is preliminary data.</text>
</comment>